<dbReference type="OMA" id="NICAYQN"/>
<dbReference type="STRING" id="9785.ENSLAFP00000002734"/>
<keyword evidence="2" id="KW-1185">Reference proteome</keyword>
<evidence type="ECO:0008006" key="3">
    <source>
        <dbReference type="Google" id="ProtNLM"/>
    </source>
</evidence>
<evidence type="ECO:0000313" key="1">
    <source>
        <dbReference type="Ensembl" id="ENSLAFP00000002734.2"/>
    </source>
</evidence>
<dbReference type="eggNOG" id="ENOG502RU52">
    <property type="taxonomic scope" value="Eukaryota"/>
</dbReference>
<dbReference type="AlphaFoldDB" id="G3SS36"/>
<dbReference type="PANTHER" id="PTHR33331:SF13">
    <property type="entry name" value="COILED-COIL DOMAIN CONTAINING 162"/>
    <property type="match status" value="1"/>
</dbReference>
<reference evidence="1 2" key="1">
    <citation type="submission" date="2009-06" db="EMBL/GenBank/DDBJ databases">
        <title>The Genome Sequence of Loxodonta africana (African elephant).</title>
        <authorList>
            <person name="Di Palma F."/>
            <person name="Heiman D."/>
            <person name="Young S."/>
            <person name="Johnson J."/>
            <person name="Lander E.S."/>
            <person name="Lindblad-Toh K."/>
        </authorList>
    </citation>
    <scope>NUCLEOTIDE SEQUENCE [LARGE SCALE GENOMIC DNA]</scope>
    <source>
        <strain evidence="1 2">Isolate ISIS603380</strain>
    </source>
</reference>
<organism evidence="1 2">
    <name type="scientific">Loxodonta africana</name>
    <name type="common">African elephant</name>
    <dbReference type="NCBI Taxonomy" id="9785"/>
    <lineage>
        <taxon>Eukaryota</taxon>
        <taxon>Metazoa</taxon>
        <taxon>Chordata</taxon>
        <taxon>Craniata</taxon>
        <taxon>Vertebrata</taxon>
        <taxon>Euteleostomi</taxon>
        <taxon>Mammalia</taxon>
        <taxon>Eutheria</taxon>
        <taxon>Afrotheria</taxon>
        <taxon>Proboscidea</taxon>
        <taxon>Elephantidae</taxon>
        <taxon>Loxodonta</taxon>
    </lineage>
</organism>
<dbReference type="InterPro" id="IPR040401">
    <property type="entry name" value="CCDC162"/>
</dbReference>
<dbReference type="GeneTree" id="ENSGT00940000164734"/>
<dbReference type="Proteomes" id="UP000007646">
    <property type="component" value="Unassembled WGS sequence"/>
</dbReference>
<reference evidence="1" key="2">
    <citation type="submission" date="2025-08" db="UniProtKB">
        <authorList>
            <consortium name="Ensembl"/>
        </authorList>
    </citation>
    <scope>IDENTIFICATION</scope>
    <source>
        <strain evidence="1">Isolate ISIS603380</strain>
    </source>
</reference>
<sequence length="195" mass="21634">MFKTLPEKAAFRALQLTLQLMAPLHDIVAYLCSFAKLGNCPACFEFPLSPNPLRSDWGGTEGIGFELQELQKMIDSLQSPQDPKQVAQALLPRREVMFLQFDAAVRHLIRRSFLAAGNVSAYQSVTDGMYHGLPPMSNSLVKSVFASQLGLPQPLDPRSLQAFVLFPWRAFLEDGGPFPLMSSSPDTLEYNMQVG</sequence>
<dbReference type="InParanoid" id="G3SS36"/>
<protein>
    <recommendedName>
        <fullName evidence="3">Coiled-coil domain containing 162</fullName>
    </recommendedName>
</protein>
<dbReference type="PANTHER" id="PTHR33331">
    <property type="entry name" value="COILED-COIL DOMAIN-CONTAINING PROTEIN 162"/>
    <property type="match status" value="1"/>
</dbReference>
<name>G3SS36_LOXAF</name>
<evidence type="ECO:0000313" key="2">
    <source>
        <dbReference type="Proteomes" id="UP000007646"/>
    </source>
</evidence>
<dbReference type="Ensembl" id="ENSLAFT00000003289.2">
    <property type="protein sequence ID" value="ENSLAFP00000002734.2"/>
    <property type="gene ID" value="ENSLAFG00000003290.2"/>
</dbReference>
<dbReference type="HOGENOM" id="CLU_064224_1_0_1"/>
<reference evidence="1" key="3">
    <citation type="submission" date="2025-09" db="UniProtKB">
        <authorList>
            <consortium name="Ensembl"/>
        </authorList>
    </citation>
    <scope>IDENTIFICATION</scope>
    <source>
        <strain evidence="1">Isolate ISIS603380</strain>
    </source>
</reference>
<accession>G3SS36</accession>
<proteinExistence type="predicted"/>